<feature type="chain" id="PRO_5034167458" description="Phosphatidylglycerol/phosphatidylinositol transfer protein" evidence="1">
    <location>
        <begin position="22"/>
        <end position="231"/>
    </location>
</feature>
<keyword evidence="1" id="KW-0732">Signal</keyword>
<protein>
    <recommendedName>
        <fullName evidence="4">Phosphatidylglycerol/phosphatidylinositol transfer protein</fullName>
    </recommendedName>
</protein>
<dbReference type="Proteomes" id="UP000660729">
    <property type="component" value="Unassembled WGS sequence"/>
</dbReference>
<name>A0A8H6RU45_9PEZI</name>
<keyword evidence="3" id="KW-1185">Reference proteome</keyword>
<dbReference type="EMBL" id="JABCIY010000015">
    <property type="protein sequence ID" value="KAF7197403.1"/>
    <property type="molecule type" value="Genomic_DNA"/>
</dbReference>
<dbReference type="InterPro" id="IPR014756">
    <property type="entry name" value="Ig_E-set"/>
</dbReference>
<dbReference type="AlphaFoldDB" id="A0A8H6RU45"/>
<accession>A0A8H6RU45</accession>
<dbReference type="SUPFAM" id="SSF81296">
    <property type="entry name" value="E set domains"/>
    <property type="match status" value="1"/>
</dbReference>
<evidence type="ECO:0008006" key="4">
    <source>
        <dbReference type="Google" id="ProtNLM"/>
    </source>
</evidence>
<sequence length="231" mass="26017">MTFTTLVAALLSLLFAKNVNAANQTANFLEMRNNNVTSWNQTLDFDLKRPNARHLIQGGSGFHYCYKPHYHNHKKFPTTIDWMEVDKLDDTLRKIWRGTEMGFNFRITPSEDIIEGTQLWPNFLPWVLDPSESKEKPISGDPIDICSLIECPVPAGQQISFTAKVKIPKKMGKTTATKNHGRHVRFEFAVPIQDRIGGDGAPYEVLTCAAHKVKVDDMRDPGLGCEIACGE</sequence>
<dbReference type="Gene3D" id="2.60.40.770">
    <property type="match status" value="1"/>
</dbReference>
<gene>
    <name evidence="2" type="ORF">HII31_01213</name>
</gene>
<dbReference type="OrthoDB" id="3645220at2759"/>
<comment type="caution">
    <text evidence="2">The sequence shown here is derived from an EMBL/GenBank/DDBJ whole genome shotgun (WGS) entry which is preliminary data.</text>
</comment>
<evidence type="ECO:0000313" key="2">
    <source>
        <dbReference type="EMBL" id="KAF7197403.1"/>
    </source>
</evidence>
<organism evidence="2 3">
    <name type="scientific">Pseudocercospora fuligena</name>
    <dbReference type="NCBI Taxonomy" id="685502"/>
    <lineage>
        <taxon>Eukaryota</taxon>
        <taxon>Fungi</taxon>
        <taxon>Dikarya</taxon>
        <taxon>Ascomycota</taxon>
        <taxon>Pezizomycotina</taxon>
        <taxon>Dothideomycetes</taxon>
        <taxon>Dothideomycetidae</taxon>
        <taxon>Mycosphaerellales</taxon>
        <taxon>Mycosphaerellaceae</taxon>
        <taxon>Pseudocercospora</taxon>
    </lineage>
</organism>
<feature type="signal peptide" evidence="1">
    <location>
        <begin position="1"/>
        <end position="21"/>
    </location>
</feature>
<evidence type="ECO:0000313" key="3">
    <source>
        <dbReference type="Proteomes" id="UP000660729"/>
    </source>
</evidence>
<evidence type="ECO:0000256" key="1">
    <source>
        <dbReference type="SAM" id="SignalP"/>
    </source>
</evidence>
<reference evidence="2" key="1">
    <citation type="submission" date="2020-04" db="EMBL/GenBank/DDBJ databases">
        <title>Draft genome resource of the tomato pathogen Pseudocercospora fuligena.</title>
        <authorList>
            <person name="Zaccaron A."/>
        </authorList>
    </citation>
    <scope>NUCLEOTIDE SEQUENCE</scope>
    <source>
        <strain evidence="2">PF001</strain>
    </source>
</reference>
<proteinExistence type="predicted"/>